<sequence>MPSLEGKSVNDCTSLLSVPSDLSFLFLGRIDAPKRPGHPLPDMVLPPCEQRHRFLRYEGLDYPDTNIVDFEGRLSRIHMREVHRVTIFNFRGLLDLMAEGLTARMMMEHRDKSVLVCSPVGLGGGLSVRLSKEAYELEAVHLSPGITYGGGDADGWVWCLLGREFQTDP</sequence>
<keyword evidence="2" id="KW-1185">Reference proteome</keyword>
<gene>
    <name evidence="1" type="ORF">Tco_0842436</name>
</gene>
<protein>
    <submittedName>
        <fullName evidence="1">Uncharacterized protein</fullName>
    </submittedName>
</protein>
<evidence type="ECO:0000313" key="2">
    <source>
        <dbReference type="Proteomes" id="UP001151760"/>
    </source>
</evidence>
<name>A0ABQ5B4X1_9ASTR</name>
<evidence type="ECO:0000313" key="1">
    <source>
        <dbReference type="EMBL" id="GJT07974.1"/>
    </source>
</evidence>
<reference evidence="1" key="2">
    <citation type="submission" date="2022-01" db="EMBL/GenBank/DDBJ databases">
        <authorList>
            <person name="Yamashiro T."/>
            <person name="Shiraishi A."/>
            <person name="Satake H."/>
            <person name="Nakayama K."/>
        </authorList>
    </citation>
    <scope>NUCLEOTIDE SEQUENCE</scope>
</reference>
<proteinExistence type="predicted"/>
<dbReference type="EMBL" id="BQNB010012794">
    <property type="protein sequence ID" value="GJT07974.1"/>
    <property type="molecule type" value="Genomic_DNA"/>
</dbReference>
<organism evidence="1 2">
    <name type="scientific">Tanacetum coccineum</name>
    <dbReference type="NCBI Taxonomy" id="301880"/>
    <lineage>
        <taxon>Eukaryota</taxon>
        <taxon>Viridiplantae</taxon>
        <taxon>Streptophyta</taxon>
        <taxon>Embryophyta</taxon>
        <taxon>Tracheophyta</taxon>
        <taxon>Spermatophyta</taxon>
        <taxon>Magnoliopsida</taxon>
        <taxon>eudicotyledons</taxon>
        <taxon>Gunneridae</taxon>
        <taxon>Pentapetalae</taxon>
        <taxon>asterids</taxon>
        <taxon>campanulids</taxon>
        <taxon>Asterales</taxon>
        <taxon>Asteraceae</taxon>
        <taxon>Asteroideae</taxon>
        <taxon>Anthemideae</taxon>
        <taxon>Anthemidinae</taxon>
        <taxon>Tanacetum</taxon>
    </lineage>
</organism>
<accession>A0ABQ5B4X1</accession>
<dbReference type="Proteomes" id="UP001151760">
    <property type="component" value="Unassembled WGS sequence"/>
</dbReference>
<reference evidence="1" key="1">
    <citation type="journal article" date="2022" name="Int. J. Mol. Sci.">
        <title>Draft Genome of Tanacetum Coccineum: Genomic Comparison of Closely Related Tanacetum-Family Plants.</title>
        <authorList>
            <person name="Yamashiro T."/>
            <person name="Shiraishi A."/>
            <person name="Nakayama K."/>
            <person name="Satake H."/>
        </authorList>
    </citation>
    <scope>NUCLEOTIDE SEQUENCE</scope>
</reference>
<comment type="caution">
    <text evidence="1">The sequence shown here is derived from an EMBL/GenBank/DDBJ whole genome shotgun (WGS) entry which is preliminary data.</text>
</comment>